<accession>A0A317UZV0</accession>
<dbReference type="GeneID" id="37057448"/>
<organism evidence="1 2">
    <name type="scientific">Aspergillus eucalypticola (strain CBS 122712 / IBT 29274)</name>
    <dbReference type="NCBI Taxonomy" id="1448314"/>
    <lineage>
        <taxon>Eukaryota</taxon>
        <taxon>Fungi</taxon>
        <taxon>Dikarya</taxon>
        <taxon>Ascomycota</taxon>
        <taxon>Pezizomycotina</taxon>
        <taxon>Eurotiomycetes</taxon>
        <taxon>Eurotiomycetidae</taxon>
        <taxon>Eurotiales</taxon>
        <taxon>Aspergillaceae</taxon>
        <taxon>Aspergillus</taxon>
        <taxon>Aspergillus subgen. Circumdati</taxon>
    </lineage>
</organism>
<protein>
    <submittedName>
        <fullName evidence="1">Uncharacterized protein</fullName>
    </submittedName>
</protein>
<proteinExistence type="predicted"/>
<dbReference type="EMBL" id="MSFU01000023">
    <property type="protein sequence ID" value="PWY66899.1"/>
    <property type="molecule type" value="Genomic_DNA"/>
</dbReference>
<dbReference type="OrthoDB" id="443402at2759"/>
<dbReference type="AlphaFoldDB" id="A0A317UZV0"/>
<evidence type="ECO:0000313" key="1">
    <source>
        <dbReference type="EMBL" id="PWY66899.1"/>
    </source>
</evidence>
<reference evidence="1" key="1">
    <citation type="submission" date="2016-12" db="EMBL/GenBank/DDBJ databases">
        <title>The genomes of Aspergillus section Nigri reveals drivers in fungal speciation.</title>
        <authorList>
            <consortium name="DOE Joint Genome Institute"/>
            <person name="Vesth T.C."/>
            <person name="Nybo J."/>
            <person name="Theobald S."/>
            <person name="Brandl J."/>
            <person name="Frisvad J.C."/>
            <person name="Nielsen K.F."/>
            <person name="Lyhne E.K."/>
            <person name="Kogle M.E."/>
            <person name="Kuo A."/>
            <person name="Riley R."/>
            <person name="Clum A."/>
            <person name="Nolan M."/>
            <person name="Lipzen A."/>
            <person name="Salamov A."/>
            <person name="Henrissat B."/>
            <person name="Wiebenga A."/>
            <person name="De vries R.P."/>
            <person name="Grigoriev I.V."/>
            <person name="Mortensen U.H."/>
            <person name="Andersen M.R."/>
            <person name="Baker S.E."/>
        </authorList>
    </citation>
    <scope>NUCLEOTIDE SEQUENCE</scope>
    <source>
        <strain evidence="1">CBS 122712</strain>
    </source>
</reference>
<comment type="caution">
    <text evidence="1">The sequence shown here is derived from an EMBL/GenBank/DDBJ whole genome shotgun (WGS) entry which is preliminary data.</text>
</comment>
<name>A0A317UZV0_ASPEC</name>
<gene>
    <name evidence="1" type="ORF">BO83DRAFT_429720</name>
</gene>
<dbReference type="VEuPathDB" id="FungiDB:BO83DRAFT_429720"/>
<evidence type="ECO:0000313" key="2">
    <source>
        <dbReference type="Proteomes" id="UP000246171"/>
    </source>
</evidence>
<sequence>MSARAAGVWLWVYLVTDDIVREAERSEQVATLRNIGEEFPNDLDNYFERMILRVPKPNHEMAQNFLVVVEELQILPLTHV</sequence>
<keyword evidence="2" id="KW-1185">Reference proteome</keyword>
<dbReference type="Proteomes" id="UP000246171">
    <property type="component" value="Unassembled WGS sequence"/>
</dbReference>
<dbReference type="RefSeq" id="XP_025385207.1">
    <property type="nucleotide sequence ID" value="XM_025535486.1"/>
</dbReference>